<evidence type="ECO:0000256" key="5">
    <source>
        <dbReference type="ARBA" id="ARBA00022630"/>
    </source>
</evidence>
<evidence type="ECO:0000259" key="9">
    <source>
        <dbReference type="Pfam" id="PF01593"/>
    </source>
</evidence>
<sequence length="540" mass="59006">MHVRDAEDQYLATWSLGFQPSTINTPPHLVKRKRQTERVSEMGEVEGKKPRVVIVGAGMAGLAAARRLHASAGDFLDLIVVEAGDRIGGRLLTSEFAGAQVEMGATWIHDIHESPIYEIARKAGALIPADSGDPGGPQFLWERMDGFPSNPITLAEGGQALDPSILNRVSALFSQLKDLIVSGESADVVELSSVGAFLRHGFNSHQKENNDDWVEEAIFAMHECGERTYTAVDDLEHLDLAAEEEYLEFPGEHITVPGGYSRVPEFLAAALPPDAILLGRGISLIDWSSNDHRVRLQFDDGAVEIVDHVIVTVSLGVLKEGIFDKEGHAGGLVFSPPLPKEKRAAIERLGFGLVTKLFLELEAEKGKTKSPFPFLRMAFDPARRSAEIPWWMRRTESICPILAGSRVLLAWFVGREAAEVEKMDDDEIIRGLHATLKSFSPANSAAGRFGRISKVRRSGWGRDPRFLGSYSYVAVGSSGDGQDALADSLPRENSPAPLRILFAGEATHRTRYATTHGAYLSGVREADRLLQHYGFHSGGS</sequence>
<reference evidence="10 11" key="1">
    <citation type="journal article" date="2022" name="Nat. Plants">
        <title>Genomes of leafy and leafless Platanthera orchids illuminate the evolution of mycoheterotrophy.</title>
        <authorList>
            <person name="Li M.H."/>
            <person name="Liu K.W."/>
            <person name="Li Z."/>
            <person name="Lu H.C."/>
            <person name="Ye Q.L."/>
            <person name="Zhang D."/>
            <person name="Wang J.Y."/>
            <person name="Li Y.F."/>
            <person name="Zhong Z.M."/>
            <person name="Liu X."/>
            <person name="Yu X."/>
            <person name="Liu D.K."/>
            <person name="Tu X.D."/>
            <person name="Liu B."/>
            <person name="Hao Y."/>
            <person name="Liao X.Y."/>
            <person name="Jiang Y.T."/>
            <person name="Sun W.H."/>
            <person name="Chen J."/>
            <person name="Chen Y.Q."/>
            <person name="Ai Y."/>
            <person name="Zhai J.W."/>
            <person name="Wu S.S."/>
            <person name="Zhou Z."/>
            <person name="Hsiao Y.Y."/>
            <person name="Wu W.L."/>
            <person name="Chen Y.Y."/>
            <person name="Lin Y.F."/>
            <person name="Hsu J.L."/>
            <person name="Li C.Y."/>
            <person name="Wang Z.W."/>
            <person name="Zhao X."/>
            <person name="Zhong W.Y."/>
            <person name="Ma X.K."/>
            <person name="Ma L."/>
            <person name="Huang J."/>
            <person name="Chen G.Z."/>
            <person name="Huang M.Z."/>
            <person name="Huang L."/>
            <person name="Peng D.H."/>
            <person name="Luo Y.B."/>
            <person name="Zou S.Q."/>
            <person name="Chen S.P."/>
            <person name="Lan S."/>
            <person name="Tsai W.C."/>
            <person name="Van de Peer Y."/>
            <person name="Liu Z.J."/>
        </authorList>
    </citation>
    <scope>NUCLEOTIDE SEQUENCE [LARGE SCALE GENOMIC DNA]</scope>
    <source>
        <strain evidence="10">Lor287</strain>
    </source>
</reference>
<dbReference type="Gene3D" id="3.50.50.60">
    <property type="entry name" value="FAD/NAD(P)-binding domain"/>
    <property type="match status" value="1"/>
</dbReference>
<evidence type="ECO:0000256" key="6">
    <source>
        <dbReference type="ARBA" id="ARBA00022827"/>
    </source>
</evidence>
<accession>A0AAP0BB97</accession>
<dbReference type="GO" id="GO:0005737">
    <property type="term" value="C:cytoplasm"/>
    <property type="evidence" value="ECO:0007669"/>
    <property type="project" value="UniProtKB-SubCell"/>
</dbReference>
<keyword evidence="7" id="KW-0809">Transit peptide</keyword>
<keyword evidence="8" id="KW-0560">Oxidoreductase</keyword>
<keyword evidence="6" id="KW-0274">FAD</keyword>
<name>A0AAP0BB97_9ASPA</name>
<dbReference type="Gene3D" id="3.90.660.10">
    <property type="match status" value="1"/>
</dbReference>
<feature type="domain" description="Amine oxidase" evidence="9">
    <location>
        <begin position="59"/>
        <end position="530"/>
    </location>
</feature>
<dbReference type="InterPro" id="IPR002937">
    <property type="entry name" value="Amino_oxidase"/>
</dbReference>
<organism evidence="10 11">
    <name type="scientific">Platanthera zijinensis</name>
    <dbReference type="NCBI Taxonomy" id="2320716"/>
    <lineage>
        <taxon>Eukaryota</taxon>
        <taxon>Viridiplantae</taxon>
        <taxon>Streptophyta</taxon>
        <taxon>Embryophyta</taxon>
        <taxon>Tracheophyta</taxon>
        <taxon>Spermatophyta</taxon>
        <taxon>Magnoliopsida</taxon>
        <taxon>Liliopsida</taxon>
        <taxon>Asparagales</taxon>
        <taxon>Orchidaceae</taxon>
        <taxon>Orchidoideae</taxon>
        <taxon>Orchideae</taxon>
        <taxon>Orchidinae</taxon>
        <taxon>Platanthera</taxon>
    </lineage>
</organism>
<keyword evidence="11" id="KW-1185">Reference proteome</keyword>
<dbReference type="GO" id="GO:0046592">
    <property type="term" value="F:polyamine oxidase activity"/>
    <property type="evidence" value="ECO:0007669"/>
    <property type="project" value="TreeGrafter"/>
</dbReference>
<protein>
    <submittedName>
        <fullName evidence="10">Polyamine oxidase 5</fullName>
    </submittedName>
</protein>
<dbReference type="InterPro" id="IPR036188">
    <property type="entry name" value="FAD/NAD-bd_sf"/>
</dbReference>
<dbReference type="InterPro" id="IPR050281">
    <property type="entry name" value="Flavin_monoamine_oxidase"/>
</dbReference>
<proteinExistence type="inferred from homology"/>
<dbReference type="PANTHER" id="PTHR10742:SF405">
    <property type="entry name" value="PEROXISOMAL N(1)-ACETYL-SPERMINE_SPERMIDINE OXIDASE"/>
    <property type="match status" value="1"/>
</dbReference>
<keyword evidence="4" id="KW-0963">Cytoplasm</keyword>
<evidence type="ECO:0000256" key="1">
    <source>
        <dbReference type="ARBA" id="ARBA00001974"/>
    </source>
</evidence>
<evidence type="ECO:0000256" key="4">
    <source>
        <dbReference type="ARBA" id="ARBA00022490"/>
    </source>
</evidence>
<comment type="similarity">
    <text evidence="3">Belongs to the flavin monoamine oxidase family.</text>
</comment>
<dbReference type="AlphaFoldDB" id="A0AAP0BB97"/>
<gene>
    <name evidence="10" type="primary">PAO5</name>
    <name evidence="10" type="ORF">KSP39_PZI013669</name>
</gene>
<dbReference type="Proteomes" id="UP001418222">
    <property type="component" value="Unassembled WGS sequence"/>
</dbReference>
<dbReference type="PANTHER" id="PTHR10742">
    <property type="entry name" value="FLAVIN MONOAMINE OXIDASE"/>
    <property type="match status" value="1"/>
</dbReference>
<evidence type="ECO:0000256" key="8">
    <source>
        <dbReference type="ARBA" id="ARBA00023002"/>
    </source>
</evidence>
<evidence type="ECO:0000256" key="7">
    <source>
        <dbReference type="ARBA" id="ARBA00022946"/>
    </source>
</evidence>
<comment type="caution">
    <text evidence="10">The sequence shown here is derived from an EMBL/GenBank/DDBJ whole genome shotgun (WGS) entry which is preliminary data.</text>
</comment>
<evidence type="ECO:0000313" key="11">
    <source>
        <dbReference type="Proteomes" id="UP001418222"/>
    </source>
</evidence>
<dbReference type="SUPFAM" id="SSF51905">
    <property type="entry name" value="FAD/NAD(P)-binding domain"/>
    <property type="match status" value="1"/>
</dbReference>
<comment type="subcellular location">
    <subcellularLocation>
        <location evidence="2">Cytoplasm</location>
    </subcellularLocation>
</comment>
<evidence type="ECO:0000256" key="2">
    <source>
        <dbReference type="ARBA" id="ARBA00004496"/>
    </source>
</evidence>
<dbReference type="EMBL" id="JBBWWQ010000011">
    <property type="protein sequence ID" value="KAK8935076.1"/>
    <property type="molecule type" value="Genomic_DNA"/>
</dbReference>
<keyword evidence="5" id="KW-0285">Flavoprotein</keyword>
<dbReference type="Pfam" id="PF01593">
    <property type="entry name" value="Amino_oxidase"/>
    <property type="match status" value="1"/>
</dbReference>
<comment type="cofactor">
    <cofactor evidence="1">
        <name>FAD</name>
        <dbReference type="ChEBI" id="CHEBI:57692"/>
    </cofactor>
</comment>
<evidence type="ECO:0000256" key="3">
    <source>
        <dbReference type="ARBA" id="ARBA00005995"/>
    </source>
</evidence>
<dbReference type="SUPFAM" id="SSF54373">
    <property type="entry name" value="FAD-linked reductases, C-terminal domain"/>
    <property type="match status" value="1"/>
</dbReference>
<evidence type="ECO:0000313" key="10">
    <source>
        <dbReference type="EMBL" id="KAK8935076.1"/>
    </source>
</evidence>